<organism evidence="7 8">
    <name type="scientific">Hydrotalea sandarakina</name>
    <dbReference type="NCBI Taxonomy" id="1004304"/>
    <lineage>
        <taxon>Bacteria</taxon>
        <taxon>Pseudomonadati</taxon>
        <taxon>Bacteroidota</taxon>
        <taxon>Chitinophagia</taxon>
        <taxon>Chitinophagales</taxon>
        <taxon>Chitinophagaceae</taxon>
        <taxon>Hydrotalea</taxon>
    </lineage>
</organism>
<dbReference type="OrthoDB" id="9783641at2"/>
<name>A0A2W7RNJ8_9BACT</name>
<dbReference type="PROSITE" id="PS51257">
    <property type="entry name" value="PROKAR_LIPOPROTEIN"/>
    <property type="match status" value="1"/>
</dbReference>
<dbReference type="RefSeq" id="WP_111295530.1">
    <property type="nucleotide sequence ID" value="NZ_QKZV01000005.1"/>
</dbReference>
<dbReference type="SUPFAM" id="SSF48452">
    <property type="entry name" value="TPR-like"/>
    <property type="match status" value="1"/>
</dbReference>
<protein>
    <submittedName>
        <fullName evidence="7">Putative outer membrane starch-binding protein</fullName>
    </submittedName>
</protein>
<feature type="domain" description="RagB/SusD" evidence="6">
    <location>
        <begin position="288"/>
        <end position="551"/>
    </location>
</feature>
<evidence type="ECO:0000256" key="2">
    <source>
        <dbReference type="ARBA" id="ARBA00006275"/>
    </source>
</evidence>
<keyword evidence="5" id="KW-0998">Cell outer membrane</keyword>
<dbReference type="EMBL" id="QKZV01000005">
    <property type="protein sequence ID" value="PZX62363.1"/>
    <property type="molecule type" value="Genomic_DNA"/>
</dbReference>
<sequence>MLPYKKIFAVAIPLLGMIVGCTKLDQSLKSSLTATQAANALGANGTQLLLNAAYVDLATPFTGQDQVFSLEENSTDESLVPTRGGDWDDNGVWRVIHNHTWNADHQQVLNVFNNLNKLNFDATNVLSFTPNASQAAQARFLRAYALYYLLDLYGQYPIRNPGDNLLNAPTVLSGAAAVNFIISELTAALPNLPASTGGTGASTATQDAAKVLLMHIYLQRGAFLNRAAPTFASSDLDSVIYYGNQIINSGLYSYSSEYFDNFKATNGSSPELIFGYPNTSGNPVNNSGIDARWMMTLHYNSYTAQAPNAGWNGFSTMSDFYNTFGVNAGGVVPTTYSMADSVLDSRIGLRKNPNVTPYSGIRPGMLVGQQYDQNGNPLQDRKGNPLAFTPTIASNMIETGSNLEVTGIRVVKYVPDFTDPTGKYYSSNSGNWLVLMRYPDVVLMVAEAYLRKNQTSQALNLVNQLRAARNAPTLTSITLVNPSNVDDPTTLLAERGRELYWESYRRTDLIRFGVFLTPWQYKPNDDPKNLVYPIPTQALAANPNLVQNPGY</sequence>
<evidence type="ECO:0000256" key="4">
    <source>
        <dbReference type="ARBA" id="ARBA00023136"/>
    </source>
</evidence>
<dbReference type="AlphaFoldDB" id="A0A2W7RNJ8"/>
<evidence type="ECO:0000256" key="3">
    <source>
        <dbReference type="ARBA" id="ARBA00022729"/>
    </source>
</evidence>
<evidence type="ECO:0000256" key="5">
    <source>
        <dbReference type="ARBA" id="ARBA00023237"/>
    </source>
</evidence>
<reference evidence="7 8" key="1">
    <citation type="submission" date="2018-06" db="EMBL/GenBank/DDBJ databases">
        <title>Genomic Encyclopedia of Archaeal and Bacterial Type Strains, Phase II (KMG-II): from individual species to whole genera.</title>
        <authorList>
            <person name="Goeker M."/>
        </authorList>
    </citation>
    <scope>NUCLEOTIDE SEQUENCE [LARGE SCALE GENOMIC DNA]</scope>
    <source>
        <strain evidence="7 8">DSM 23241</strain>
    </source>
</reference>
<evidence type="ECO:0000313" key="8">
    <source>
        <dbReference type="Proteomes" id="UP000249720"/>
    </source>
</evidence>
<dbReference type="Proteomes" id="UP000249720">
    <property type="component" value="Unassembled WGS sequence"/>
</dbReference>
<comment type="subcellular location">
    <subcellularLocation>
        <location evidence="1">Cell outer membrane</location>
    </subcellularLocation>
</comment>
<evidence type="ECO:0000259" key="6">
    <source>
        <dbReference type="Pfam" id="PF07980"/>
    </source>
</evidence>
<keyword evidence="8" id="KW-1185">Reference proteome</keyword>
<dbReference type="InterPro" id="IPR011990">
    <property type="entry name" value="TPR-like_helical_dom_sf"/>
</dbReference>
<dbReference type="Gene3D" id="1.25.40.390">
    <property type="match status" value="1"/>
</dbReference>
<keyword evidence="4" id="KW-0472">Membrane</keyword>
<comment type="caution">
    <text evidence="7">The sequence shown here is derived from an EMBL/GenBank/DDBJ whole genome shotgun (WGS) entry which is preliminary data.</text>
</comment>
<dbReference type="GO" id="GO:0009279">
    <property type="term" value="C:cell outer membrane"/>
    <property type="evidence" value="ECO:0007669"/>
    <property type="project" value="UniProtKB-SubCell"/>
</dbReference>
<evidence type="ECO:0000256" key="1">
    <source>
        <dbReference type="ARBA" id="ARBA00004442"/>
    </source>
</evidence>
<dbReference type="InterPro" id="IPR012944">
    <property type="entry name" value="SusD_RagB_dom"/>
</dbReference>
<accession>A0A2W7RNJ8</accession>
<evidence type="ECO:0000313" key="7">
    <source>
        <dbReference type="EMBL" id="PZX62363.1"/>
    </source>
</evidence>
<proteinExistence type="inferred from homology"/>
<dbReference type="Pfam" id="PF07980">
    <property type="entry name" value="SusD_RagB"/>
    <property type="match status" value="1"/>
</dbReference>
<keyword evidence="3" id="KW-0732">Signal</keyword>
<comment type="similarity">
    <text evidence="2">Belongs to the SusD family.</text>
</comment>
<gene>
    <name evidence="7" type="ORF">LX80_01845</name>
</gene>